<keyword evidence="2" id="KW-1133">Transmembrane helix</keyword>
<dbReference type="InterPro" id="IPR006212">
    <property type="entry name" value="Furin_repeat"/>
</dbReference>
<dbReference type="InterPro" id="IPR009030">
    <property type="entry name" value="Growth_fac_rcpt_cys_sf"/>
</dbReference>
<dbReference type="SUPFAM" id="SSF57184">
    <property type="entry name" value="Growth factor receptor domain"/>
    <property type="match status" value="5"/>
</dbReference>
<dbReference type="RefSeq" id="XP_009494927.1">
    <property type="nucleotide sequence ID" value="XM_009496652.1"/>
</dbReference>
<keyword evidence="2" id="KW-0812">Transmembrane</keyword>
<evidence type="ECO:0000256" key="3">
    <source>
        <dbReference type="SAM" id="SignalP"/>
    </source>
</evidence>
<gene>
    <name evidence="5" type="ORF">H696_02752</name>
</gene>
<evidence type="ECO:0000256" key="2">
    <source>
        <dbReference type="SAM" id="Phobius"/>
    </source>
</evidence>
<dbReference type="PANTHER" id="PTHR15332:SF175">
    <property type="entry name" value="PROPROTEIN CONVERTASE SUBTILISIN_KEXIN TYPE 5-LIKE"/>
    <property type="match status" value="1"/>
</dbReference>
<organism evidence="5">
    <name type="scientific">Fonticula alba</name>
    <name type="common">Slime mold</name>
    <dbReference type="NCBI Taxonomy" id="691883"/>
    <lineage>
        <taxon>Eukaryota</taxon>
        <taxon>Rotosphaerida</taxon>
        <taxon>Fonticulaceae</taxon>
        <taxon>Fonticula</taxon>
    </lineage>
</organism>
<feature type="domain" description="Growth factor receptor" evidence="4">
    <location>
        <begin position="385"/>
        <end position="498"/>
    </location>
</feature>
<dbReference type="EMBL" id="KB932204">
    <property type="protein sequence ID" value="KCV70411.1"/>
    <property type="molecule type" value="Genomic_DNA"/>
</dbReference>
<evidence type="ECO:0000259" key="4">
    <source>
        <dbReference type="Pfam" id="PF14843"/>
    </source>
</evidence>
<accession>A0A058Z8H1</accession>
<dbReference type="SMART" id="SM00261">
    <property type="entry name" value="FU"/>
    <property type="match status" value="12"/>
</dbReference>
<keyword evidence="2" id="KW-0472">Membrane</keyword>
<feature type="domain" description="Growth factor receptor" evidence="4">
    <location>
        <begin position="168"/>
        <end position="286"/>
    </location>
</feature>
<dbReference type="PANTHER" id="PTHR15332">
    <property type="entry name" value="PROPROTEIN CONVERTASE SUBTILISIN_KEXIN TYPE 5-LIKE"/>
    <property type="match status" value="1"/>
</dbReference>
<dbReference type="Proteomes" id="UP000030693">
    <property type="component" value="Unassembled WGS sequence"/>
</dbReference>
<proteinExistence type="predicted"/>
<dbReference type="eggNOG" id="KOG3525">
    <property type="taxonomic scope" value="Eukaryota"/>
</dbReference>
<dbReference type="OMA" id="CNGVEYC"/>
<feature type="signal peptide" evidence="3">
    <location>
        <begin position="1"/>
        <end position="34"/>
    </location>
</feature>
<dbReference type="AlphaFoldDB" id="A0A058Z8H1"/>
<dbReference type="Pfam" id="PF14843">
    <property type="entry name" value="GF_recep_IV"/>
    <property type="match status" value="2"/>
</dbReference>
<keyword evidence="3" id="KW-0732">Signal</keyword>
<dbReference type="InterPro" id="IPR032778">
    <property type="entry name" value="GF_recep_IV"/>
</dbReference>
<keyword evidence="1" id="KW-0325">Glycoprotein</keyword>
<evidence type="ECO:0000256" key="1">
    <source>
        <dbReference type="ARBA" id="ARBA00023180"/>
    </source>
</evidence>
<sequence>MRYGASARAPAGALMLVLLIFAALAAMATPVANAADCATGQFADTEGNCQPCHPSCSSCDDATSCFACRPGLGFLSPDPTIGSLCTANCPFGRYGWKSENPSPTPPGPRQTFFCYECGPRCTTCTGPDYPPKCHSCTANVGLTDVNMCTSSNNLPSWHDPASKRYIHCHPSCESCTGPGPDSCLTCVSGWRLEPGGNGAGTCVSDCPVGSYLPSGSSSSQCAACHSNCRTCFGPGATQCLSCNSQRPIRNRQCVEACGTGFYRVGGECHACHPSCGQCTGPADSQCIGDCSPMAFRLSAGEEDHSQAEFTCVTMCPKGTGRTADRKCLPCEDSCAACWPDDAPGAGNRMVCRKCEDGWFLDKSIGACVLACPNGTTAIGAECMRCKPGCAACYGEGDGQCVACQEDLPVHWQGDCWASCPEGFYESGGTCVACHESCKTCAGAGADQCTACGHFTSLTLAGTCVSTCPTGQFPALDMSWEGARCRPCGAQCDRCTNEDTCTECASGWFIHSGVCLEECPPSTVSCAGQLACHDCEPGCAECVGQSTGPGHCQAACNRCQDSLFLHPSTGACLETCSPTAVALDPDTGRCTECQGDCRTCFGQADWCTSCGDPRRWLWPETGTCVEECPSVGYHRVPGGDGHGTDAMKVCHACMEWCDVCELLSEEVSCSVSPEDGSLSCDLKSRCLSCAPSFFKVDGGQRCTATCPARTFAEPRTQQCLPCSEECADECTGQESQNCTGPGAGDKKASQRLAVGLGVGLGVLALVAVAGVVAFVLLRGRKSSSGHDALPISLRKAGDRL</sequence>
<keyword evidence="6" id="KW-1185">Reference proteome</keyword>
<reference evidence="5" key="1">
    <citation type="submission" date="2013-04" db="EMBL/GenBank/DDBJ databases">
        <title>The Genome Sequence of Fonticula alba ATCC 38817.</title>
        <authorList>
            <consortium name="The Broad Institute Genomics Platform"/>
            <person name="Russ C."/>
            <person name="Cuomo C."/>
            <person name="Burger G."/>
            <person name="Gray M.W."/>
            <person name="Holland P.W.H."/>
            <person name="King N."/>
            <person name="Lang F.B.F."/>
            <person name="Roger A.J."/>
            <person name="Ruiz-Trillo I."/>
            <person name="Brown M."/>
            <person name="Walker B."/>
            <person name="Young S."/>
            <person name="Zeng Q."/>
            <person name="Gargeya S."/>
            <person name="Fitzgerald M."/>
            <person name="Haas B."/>
            <person name="Abouelleil A."/>
            <person name="Allen A.W."/>
            <person name="Alvarado L."/>
            <person name="Arachchi H.M."/>
            <person name="Berlin A.M."/>
            <person name="Chapman S.B."/>
            <person name="Gainer-Dewar J."/>
            <person name="Goldberg J."/>
            <person name="Griggs A."/>
            <person name="Gujja S."/>
            <person name="Hansen M."/>
            <person name="Howarth C."/>
            <person name="Imamovic A."/>
            <person name="Ireland A."/>
            <person name="Larimer J."/>
            <person name="McCowan C."/>
            <person name="Murphy C."/>
            <person name="Pearson M."/>
            <person name="Poon T.W."/>
            <person name="Priest M."/>
            <person name="Roberts A."/>
            <person name="Saif S."/>
            <person name="Shea T."/>
            <person name="Sisk P."/>
            <person name="Sykes S."/>
            <person name="Wortman J."/>
            <person name="Nusbaum C."/>
            <person name="Birren B."/>
        </authorList>
    </citation>
    <scope>NUCLEOTIDE SEQUENCE [LARGE SCALE GENOMIC DNA]</scope>
    <source>
        <strain evidence="5">ATCC 38817</strain>
    </source>
</reference>
<dbReference type="GeneID" id="20527477"/>
<evidence type="ECO:0000313" key="6">
    <source>
        <dbReference type="Proteomes" id="UP000030693"/>
    </source>
</evidence>
<feature type="transmembrane region" description="Helical" evidence="2">
    <location>
        <begin position="751"/>
        <end position="776"/>
    </location>
</feature>
<name>A0A058Z8H1_FONAL</name>
<feature type="chain" id="PRO_5001566198" description="Growth factor receptor domain-containing protein" evidence="3">
    <location>
        <begin position="35"/>
        <end position="799"/>
    </location>
</feature>
<dbReference type="OrthoDB" id="300641at2759"/>
<dbReference type="Gene3D" id="2.10.220.10">
    <property type="entry name" value="Hormone Receptor, Insulin-like Growth Factor Receptor 1, Chain A, domain 2"/>
    <property type="match status" value="7"/>
</dbReference>
<dbReference type="CDD" id="cd00064">
    <property type="entry name" value="FU"/>
    <property type="match status" value="3"/>
</dbReference>
<protein>
    <recommendedName>
        <fullName evidence="4">Growth factor receptor domain-containing protein</fullName>
    </recommendedName>
</protein>
<evidence type="ECO:0000313" key="5">
    <source>
        <dbReference type="EMBL" id="KCV70411.1"/>
    </source>
</evidence>